<dbReference type="AlphaFoldDB" id="A0A8H4VVB8"/>
<dbReference type="Pfam" id="PF00291">
    <property type="entry name" value="PALP"/>
    <property type="match status" value="1"/>
</dbReference>
<dbReference type="PANTHER" id="PTHR10314">
    <property type="entry name" value="CYSTATHIONINE BETA-SYNTHASE"/>
    <property type="match status" value="1"/>
</dbReference>
<dbReference type="Pfam" id="PF00581">
    <property type="entry name" value="Rhodanese"/>
    <property type="match status" value="1"/>
</dbReference>
<evidence type="ECO:0000313" key="3">
    <source>
        <dbReference type="Proteomes" id="UP000566819"/>
    </source>
</evidence>
<dbReference type="SUPFAM" id="SSF52821">
    <property type="entry name" value="Rhodanese/Cell cycle control phosphatase"/>
    <property type="match status" value="1"/>
</dbReference>
<gene>
    <name evidence="2" type="ORF">G7Y89_g14148</name>
</gene>
<comment type="caution">
    <text evidence="2">The sequence shown here is derived from an EMBL/GenBank/DDBJ whole genome shotgun (WGS) entry which is preliminary data.</text>
</comment>
<dbReference type="InterPro" id="IPR036873">
    <property type="entry name" value="Rhodanese-like_dom_sf"/>
</dbReference>
<keyword evidence="3" id="KW-1185">Reference proteome</keyword>
<dbReference type="InterPro" id="IPR001926">
    <property type="entry name" value="TrpB-like_PALP"/>
</dbReference>
<protein>
    <recommendedName>
        <fullName evidence="1">Rhodanese domain-containing protein</fullName>
    </recommendedName>
</protein>
<accession>A0A8H4VVB8</accession>
<dbReference type="Gene3D" id="3.40.250.10">
    <property type="entry name" value="Rhodanese-like domain"/>
    <property type="match status" value="1"/>
</dbReference>
<evidence type="ECO:0000313" key="2">
    <source>
        <dbReference type="EMBL" id="KAF4624026.1"/>
    </source>
</evidence>
<organism evidence="2 3">
    <name type="scientific">Cudoniella acicularis</name>
    <dbReference type="NCBI Taxonomy" id="354080"/>
    <lineage>
        <taxon>Eukaryota</taxon>
        <taxon>Fungi</taxon>
        <taxon>Dikarya</taxon>
        <taxon>Ascomycota</taxon>
        <taxon>Pezizomycotina</taxon>
        <taxon>Leotiomycetes</taxon>
        <taxon>Helotiales</taxon>
        <taxon>Tricladiaceae</taxon>
        <taxon>Cudoniella</taxon>
    </lineage>
</organism>
<dbReference type="Gene3D" id="3.40.50.1100">
    <property type="match status" value="1"/>
</dbReference>
<dbReference type="OrthoDB" id="10259545at2759"/>
<sequence length="498" mass="54743">MSVQNLLNVYSGQDALRKYFDPEYAPMLPLVEIPDSFNPFKEDGVRIFAKMMTMLPANNVKALPAWEDEDCSGIQFWVYYYFDVNDRTLFAGPSQPEPYDSRGGIQAARRLAIDDETVCNPNQYEHDANWGSHYKWTGPQILKQLPDLNVMCAGVGTSGTMTGIGKYLGEAKPSVVRVGVFTAVGDRVPGPRPFSLMEPVKFPWKAATDAREDVGSTDSFGISMQLSRAGLICGPSSGFNLKGLCQFLVKRKAAGTLKDLASPNGDINCVFICCDLPYQYLNDYFDKLDSTWFPQIHNRHLTEVDLYNNYEEVKERDPGAVIPDFYELSTVSASMATPTLPLKLRPDHAVIDLRSSVEFEISHLPEALNTPLKSLIPGGSSPFADSDIFAAQWRELEGLFGGGSLDTASDLAKELSQKKKLLVVCEAGDTARVAASILRVKGANAECLKGGMLAMNQGLCVLIKQNKLENGLMKEKGENLENGIAKDEGEHRNGDLAI</sequence>
<dbReference type="InterPro" id="IPR001763">
    <property type="entry name" value="Rhodanese-like_dom"/>
</dbReference>
<dbReference type="InterPro" id="IPR036052">
    <property type="entry name" value="TrpB-like_PALP_sf"/>
</dbReference>
<name>A0A8H4VVB8_9HELO</name>
<dbReference type="EMBL" id="JAAMPI010001796">
    <property type="protein sequence ID" value="KAF4624026.1"/>
    <property type="molecule type" value="Genomic_DNA"/>
</dbReference>
<reference evidence="2 3" key="1">
    <citation type="submission" date="2020-03" db="EMBL/GenBank/DDBJ databases">
        <title>Draft Genome Sequence of Cudoniella acicularis.</title>
        <authorList>
            <person name="Buettner E."/>
            <person name="Kellner H."/>
        </authorList>
    </citation>
    <scope>NUCLEOTIDE SEQUENCE [LARGE SCALE GENOMIC DNA]</scope>
    <source>
        <strain evidence="2 3">DSM 108380</strain>
    </source>
</reference>
<proteinExistence type="predicted"/>
<evidence type="ECO:0000259" key="1">
    <source>
        <dbReference type="PROSITE" id="PS50206"/>
    </source>
</evidence>
<dbReference type="Proteomes" id="UP000566819">
    <property type="component" value="Unassembled WGS sequence"/>
</dbReference>
<dbReference type="PROSITE" id="PS50206">
    <property type="entry name" value="RHODANESE_3"/>
    <property type="match status" value="1"/>
</dbReference>
<dbReference type="InterPro" id="IPR050214">
    <property type="entry name" value="Cys_Synth/Cystath_Beta-Synth"/>
</dbReference>
<dbReference type="CDD" id="cd00158">
    <property type="entry name" value="RHOD"/>
    <property type="match status" value="1"/>
</dbReference>
<dbReference type="SUPFAM" id="SSF53686">
    <property type="entry name" value="Tryptophan synthase beta subunit-like PLP-dependent enzymes"/>
    <property type="match status" value="1"/>
</dbReference>
<dbReference type="SMART" id="SM00450">
    <property type="entry name" value="RHOD"/>
    <property type="match status" value="1"/>
</dbReference>
<feature type="domain" description="Rhodanese" evidence="1">
    <location>
        <begin position="344"/>
        <end position="461"/>
    </location>
</feature>